<protein>
    <submittedName>
        <fullName evidence="1">Uncharacterized protein</fullName>
    </submittedName>
</protein>
<name>A0A4D4MEA4_STRAX</name>
<dbReference type="Proteomes" id="UP000302139">
    <property type="component" value="Unassembled WGS sequence"/>
</dbReference>
<proteinExistence type="predicted"/>
<comment type="caution">
    <text evidence="1">The sequence shown here is derived from an EMBL/GenBank/DDBJ whole genome shotgun (WGS) entry which is preliminary data.</text>
</comment>
<gene>
    <name evidence="1" type="ORF">SAV14893_095270</name>
</gene>
<sequence length="154" mass="15039">MEGGGDGFGEEDFGAGVAVVLVGVGPVLELGGLVAGAAFVLDGQSLEGVADREGDGVAGGVPLGVVGGCGVGGGGGEQCGECGECGECDGSGTGGAGEAHEDVPLEDHGLFVVFVAVPHPARPALGLHLTRAGGKSHCRCGCPRKPRPGEFYRR</sequence>
<evidence type="ECO:0000313" key="1">
    <source>
        <dbReference type="EMBL" id="GDY70134.1"/>
    </source>
</evidence>
<dbReference type="AlphaFoldDB" id="A0A4D4MEA4"/>
<accession>A0A4D4MEA4</accession>
<dbReference type="EMBL" id="BJHX01000004">
    <property type="protein sequence ID" value="GDY70134.1"/>
    <property type="molecule type" value="Genomic_DNA"/>
</dbReference>
<organism evidence="1 2">
    <name type="scientific">Streptomyces avermitilis</name>
    <dbReference type="NCBI Taxonomy" id="33903"/>
    <lineage>
        <taxon>Bacteria</taxon>
        <taxon>Bacillati</taxon>
        <taxon>Actinomycetota</taxon>
        <taxon>Actinomycetes</taxon>
        <taxon>Kitasatosporales</taxon>
        <taxon>Streptomycetaceae</taxon>
        <taxon>Streptomyces</taxon>
    </lineage>
</organism>
<reference evidence="1 2" key="1">
    <citation type="submission" date="2019-04" db="EMBL/GenBank/DDBJ databases">
        <title>Draft genome sequences of Streptomyces avermitilis NBRC 14893.</title>
        <authorList>
            <person name="Komaki H."/>
            <person name="Tamura T."/>
            <person name="Hosoyama A."/>
        </authorList>
    </citation>
    <scope>NUCLEOTIDE SEQUENCE [LARGE SCALE GENOMIC DNA]</scope>
    <source>
        <strain evidence="1 2">NBRC 14893</strain>
    </source>
</reference>
<evidence type="ECO:0000313" key="2">
    <source>
        <dbReference type="Proteomes" id="UP000302139"/>
    </source>
</evidence>